<sequence>MKKMKIVLGSFGIITIASPTLVLSTSTNETDLNDVSIVGERPLSIAFADKSKMTFTNPQHYQYNFKDGTFKSNYYFNQGFDRTLYGNKDYSIATIKMKGERDNKLENQDLWYESEQEWEVTFNRTAPFLKIEGYDFDMWSSSPRFGIVLSKALEFVEDSVEITVYKSTQSEEVYKTLKAPRITNKIKDLEFKMNNIVKDIPIPNKYNSEWLGYLTSYNRWTSSLVTWEGARRLEPTWKPNDKYQDLLTDWRHGASADSQPIRAYFIDNWRSELEDLINKKGGNRFWYPPKSIVDGTVKSGKNWPNNWQMSKKFRDNVGTILGFGYNTGPKPTLDFNDQNWFKITFKTRKNQSMFDKKNTGGLAYVMAGWTTYDKNVDLYSFNWKAADVNPTRQNYSIDIKEYREKNVEYKLPESVEFTLVKPKGSDQPAVQVPDSEIKLDVDRKRRNADNWYSRTFGSIDLETARDFWITKSPNNNSDVFVYPTWTLKTEISNFDEDIWDIEISDAQIDPKDPNRLIFNAKYVINDFKLKRLKSKKFVEDSANFVNLNKAQREEFVRLVKLTQNEEQLKELIDLDNQNNGRIKDVDSKMEELNLLFKKSSDFRRNNPSFNNYDQTYKDTFNAVLLHVFRTKEGKMVTTSEVQNEIDKIETLWNYFDTLEKINKLSNLSPAQKTHFIDQVNGAMKNDASTKDEKLSVFKDALTNAKKVDSVMKKLQKMIKKSEAAKADKDTYDTYEEASKNTFEEALRKAKNEKDAATNIETLDELYEKLKDAYNDLNTANPENNLKDKKDEAISLLDQLENINEKQKNELELKIEEATSQDEIDRIIKSKEDNGVTTLEGSAKNLDDKMKALKELIEKSETLKNSNDIKYTQADEDKQDAFKKAIDDAKNALSSLDSEIANAAKEFNALDDAKQALNGEQNLKNAKDQAKYLVANLENLNEKQKNELELKIEEATSQDEIDRIIKSKEDNGVTTLEGSAKNLDDKMKALKELIEKSETLKNSNDIKYTQADEDKQDAFKKAIVDAKNALSSLDSEIANAAKEFNALDDAKQALNGEQNLKNAKDQAKYLVANLENLNEKQKNELELKIEEATSQDEIDRIIKSKEDNGVTTLEGSAKNLDDKMKALKELIEKSETLKNSNDIKYTQADEDKQDAFKKAIVDAKNALSSLDSEIANAAKEFNALDDAKQALNGEQNLKNAKDQAKYLVANLENLNEKQKNELELKIEEATSQDEIDRIIKSKEDNGVTTLEGSAKNLDDKMKALKELIEKSETLKNSNDIKYTQADEDKQDAFKKAIDDAKNALSSLDSEIANAAKEFNALDDAKQALNGEQNLKNAKDQAKYLVANLENLNEKQKEAINNLIDSKNSIHDVNEIISKSEQQNGSVVISGPAKNLDDAMKELRAQIDKSQLVKLTNKYNKADQNLKDAFDQSLKGATAKRDEQNDNNNNNTIDFDSEIDKINLLKGELKKDTAVLNGMVSAKDEIIDKIATDNNLTIAEKVQLINLLDEAKDDAKIKEIQSFKDQLSDKTKELRELQEKAKEIKNSDVYKNADDEKKINLSNQIDENSAFLDDTTNDEDYYNNHENVNDILNEIERLKQETQEAIDQLSASAKANRDQSESNAILSLDDLTYLNNAQKSNFIYEIQNAPVIKGESNSIEEIVKQAKVVNGKMRELHEYVENIVQKGNDSDPYLDNNYIEADQKLKDNFKESYEKALYNLNKDTGNNLAASEIDEVLVKLKQDYEALNGNQRRTEKIKELQDLIDKEEEVHNSVDYQNGESEKQENYDNAIQNGKDIIRDSDKHNLDQIQDAIDQIKEAKKVLYDANYNKKKEDLINFVKNQEHLSDSDKEQLIDKIKNTEFKDDSQFNDVKNQVSEVDKLIEKLLNPETNTKLSDAEIDQILDKIKEAGINNEDYVKVGQALKNLKQLKDALEQYRNSTISVPEYPIKKSHLEDLINQLSHSQLKDPKIQAAYDKVKEQQDKIAKVGKIEINLVDAIMKKDKQMFDQNMNKLKLVDPQKYAEFTKELDEINYFELVIKDYNALVDEEIEKLANLTQKDASNVIFNAA</sequence>
<feature type="domain" description="Extracellular matrix-binding protein ebh GA module" evidence="2">
    <location>
        <begin position="909"/>
        <end position="968"/>
    </location>
</feature>
<dbReference type="SMART" id="SM00844">
    <property type="entry name" value="GA"/>
    <property type="match status" value="6"/>
</dbReference>
<feature type="coiled-coil region" evidence="1">
    <location>
        <begin position="1391"/>
        <end position="1430"/>
    </location>
</feature>
<evidence type="ECO:0000313" key="3">
    <source>
        <dbReference type="EMBL" id="VEU70302.1"/>
    </source>
</evidence>
<feature type="coiled-coil region" evidence="1">
    <location>
        <begin position="1583"/>
        <end position="1617"/>
    </location>
</feature>
<feature type="coiled-coil region" evidence="1">
    <location>
        <begin position="1518"/>
        <end position="1545"/>
    </location>
</feature>
<accession>A0A449AUZ9</accession>
<proteinExistence type="predicted"/>
<dbReference type="RefSeq" id="WP_129622118.1">
    <property type="nucleotide sequence ID" value="NZ_LR215024.1"/>
</dbReference>
<dbReference type="Pfam" id="PF01468">
    <property type="entry name" value="GA"/>
    <property type="match status" value="7"/>
</dbReference>
<keyword evidence="4" id="KW-1185">Reference proteome</keyword>
<evidence type="ECO:0000256" key="1">
    <source>
        <dbReference type="SAM" id="Coils"/>
    </source>
</evidence>
<feature type="domain" description="Extracellular matrix-binding protein ebh GA module" evidence="2">
    <location>
        <begin position="1183"/>
        <end position="1242"/>
    </location>
</feature>
<feature type="domain" description="Extracellular matrix-binding protein ebh GA module" evidence="2">
    <location>
        <begin position="1320"/>
        <end position="1379"/>
    </location>
</feature>
<dbReference type="InterPro" id="IPR002988">
    <property type="entry name" value="GA_module"/>
</dbReference>
<dbReference type="InterPro" id="IPR020840">
    <property type="entry name" value="Extracell_matrix-bd_GA"/>
</dbReference>
<dbReference type="Proteomes" id="UP000290815">
    <property type="component" value="Chromosome"/>
</dbReference>
<dbReference type="EMBL" id="LR215024">
    <property type="protein sequence ID" value="VEU70302.1"/>
    <property type="molecule type" value="Genomic_DNA"/>
</dbReference>
<dbReference type="InterPro" id="IPR009063">
    <property type="entry name" value="Ig/albumin-bd_sf"/>
</dbReference>
<dbReference type="Gene3D" id="1.20.120.1850">
    <property type="entry name" value="Ebh helix bundles repeating unit (S and A modules)"/>
    <property type="match status" value="9"/>
</dbReference>
<dbReference type="KEGG" id="mgly:NCTC10194_00307"/>
<organism evidence="3 4">
    <name type="scientific">Mycoplasmopsis glycophila</name>
    <dbReference type="NCBI Taxonomy" id="171285"/>
    <lineage>
        <taxon>Bacteria</taxon>
        <taxon>Bacillati</taxon>
        <taxon>Mycoplasmatota</taxon>
        <taxon>Mycoplasmoidales</taxon>
        <taxon>Metamycoplasmataceae</taxon>
        <taxon>Mycoplasmopsis</taxon>
    </lineage>
</organism>
<feature type="domain" description="Extracellular matrix-binding protein ebh GA module" evidence="2">
    <location>
        <begin position="1586"/>
        <end position="1665"/>
    </location>
</feature>
<gene>
    <name evidence="3" type="primary">ebh_5</name>
    <name evidence="3" type="ORF">NCTC10194_00307</name>
</gene>
<protein>
    <submittedName>
        <fullName evidence="3">ECM-binding protein homolog</fullName>
    </submittedName>
</protein>
<feature type="coiled-coil region" evidence="1">
    <location>
        <begin position="739"/>
        <end position="1367"/>
    </location>
</feature>
<dbReference type="Pfam" id="PF07554">
    <property type="entry name" value="FIVAR"/>
    <property type="match status" value="8"/>
</dbReference>
<dbReference type="SUPFAM" id="SSF46997">
    <property type="entry name" value="Bacterial immunoglobulin/albumin-binding domains"/>
    <property type="match status" value="7"/>
</dbReference>
<feature type="domain" description="Extracellular matrix-binding protein ebh GA module" evidence="2">
    <location>
        <begin position="769"/>
        <end position="831"/>
    </location>
</feature>
<evidence type="ECO:0000313" key="4">
    <source>
        <dbReference type="Proteomes" id="UP000290815"/>
    </source>
</evidence>
<reference evidence="3 4" key="1">
    <citation type="submission" date="2019-01" db="EMBL/GenBank/DDBJ databases">
        <authorList>
            <consortium name="Pathogen Informatics"/>
        </authorList>
    </citation>
    <scope>NUCLEOTIDE SEQUENCE [LARGE SCALE GENOMIC DNA]</scope>
    <source>
        <strain evidence="3 4">NCTC10194</strain>
    </source>
</reference>
<name>A0A449AUZ9_9BACT</name>
<feature type="domain" description="Extracellular matrix-binding protein ebh GA module" evidence="2">
    <location>
        <begin position="1046"/>
        <end position="1105"/>
    </location>
</feature>
<keyword evidence="1" id="KW-0175">Coiled coil</keyword>
<evidence type="ECO:0000259" key="2">
    <source>
        <dbReference type="SMART" id="SM00844"/>
    </source>
</evidence>